<evidence type="ECO:0000256" key="1">
    <source>
        <dbReference type="ARBA" id="ARBA00001936"/>
    </source>
</evidence>
<feature type="compositionally biased region" description="Low complexity" evidence="11">
    <location>
        <begin position="286"/>
        <end position="300"/>
    </location>
</feature>
<keyword evidence="14" id="KW-1185">Reference proteome</keyword>
<evidence type="ECO:0000256" key="6">
    <source>
        <dbReference type="ARBA" id="ARBA00022842"/>
    </source>
</evidence>
<dbReference type="RefSeq" id="WP_249736648.1">
    <property type="nucleotide sequence ID" value="NZ_JAKNCJ010000001.1"/>
</dbReference>
<evidence type="ECO:0000256" key="2">
    <source>
        <dbReference type="ARBA" id="ARBA00001946"/>
    </source>
</evidence>
<reference evidence="13" key="1">
    <citation type="submission" date="2022-02" db="EMBL/GenBank/DDBJ databases">
        <authorList>
            <person name="Lee M."/>
            <person name="Kim S.-J."/>
            <person name="Jung M.-Y."/>
        </authorList>
    </citation>
    <scope>NUCLEOTIDE SEQUENCE</scope>
    <source>
        <strain evidence="13">JHP9</strain>
    </source>
</reference>
<evidence type="ECO:0000313" key="14">
    <source>
        <dbReference type="Proteomes" id="UP001203761"/>
    </source>
</evidence>
<accession>A0ABT0QXZ2</accession>
<comment type="similarity">
    <text evidence="3">Belongs to the glycosyltransferase 2 family.</text>
</comment>
<name>A0ABT0QXZ2_9MICO</name>
<evidence type="ECO:0000256" key="11">
    <source>
        <dbReference type="SAM" id="MobiDB-lite"/>
    </source>
</evidence>
<dbReference type="EMBL" id="JAKNCJ010000001">
    <property type="protein sequence ID" value="MCL6422552.1"/>
    <property type="molecule type" value="Genomic_DNA"/>
</dbReference>
<dbReference type="InterPro" id="IPR001173">
    <property type="entry name" value="Glyco_trans_2-like"/>
</dbReference>
<feature type="domain" description="Glycosyltransferase 2-like" evidence="12">
    <location>
        <begin position="18"/>
        <end position="86"/>
    </location>
</feature>
<keyword evidence="6" id="KW-0460">Magnesium</keyword>
<evidence type="ECO:0000256" key="7">
    <source>
        <dbReference type="ARBA" id="ARBA00039022"/>
    </source>
</evidence>
<comment type="cofactor">
    <cofactor evidence="1">
        <name>Mn(2+)</name>
        <dbReference type="ChEBI" id="CHEBI:29035"/>
    </cofactor>
</comment>
<evidence type="ECO:0000256" key="5">
    <source>
        <dbReference type="ARBA" id="ARBA00022679"/>
    </source>
</evidence>
<evidence type="ECO:0000256" key="3">
    <source>
        <dbReference type="ARBA" id="ARBA00006739"/>
    </source>
</evidence>
<keyword evidence="4 13" id="KW-0328">Glycosyltransferase</keyword>
<comment type="catalytic activity">
    <reaction evidence="10">
        <text>an NDP-alpha-D-glucose + (2R)-3-phosphoglycerate = (2R)-2-O-(alpha-D-glucopyranosyl)-3-phospho-glycerate + a ribonucleoside 5'-diphosphate + H(+)</text>
        <dbReference type="Rhea" id="RHEA:47244"/>
        <dbReference type="ChEBI" id="CHEBI:15378"/>
        <dbReference type="ChEBI" id="CHEBI:57930"/>
        <dbReference type="ChEBI" id="CHEBI:58272"/>
        <dbReference type="ChEBI" id="CHEBI:62600"/>
        <dbReference type="ChEBI" id="CHEBI:76533"/>
        <dbReference type="EC" id="2.4.1.266"/>
    </reaction>
    <physiologicalReaction direction="left-to-right" evidence="10">
        <dbReference type="Rhea" id="RHEA:47245"/>
    </physiologicalReaction>
</comment>
<gene>
    <name evidence="13" type="ORF">Bequi_03990</name>
</gene>
<evidence type="ECO:0000256" key="4">
    <source>
        <dbReference type="ARBA" id="ARBA00022676"/>
    </source>
</evidence>
<comment type="catalytic activity">
    <reaction evidence="9">
        <text>(2R)-3-phosphoglycerate + UDP-alpha-D-glucose = (2R)-2-O-(alpha-D-glucopyranosyl)-3-phospho-glycerate + UDP + H(+)</text>
        <dbReference type="Rhea" id="RHEA:31319"/>
        <dbReference type="ChEBI" id="CHEBI:15378"/>
        <dbReference type="ChEBI" id="CHEBI:58223"/>
        <dbReference type="ChEBI" id="CHEBI:58272"/>
        <dbReference type="ChEBI" id="CHEBI:58885"/>
        <dbReference type="ChEBI" id="CHEBI:62600"/>
        <dbReference type="EC" id="2.4.1.266"/>
    </reaction>
    <physiologicalReaction direction="left-to-right" evidence="9">
        <dbReference type="Rhea" id="RHEA:31320"/>
    </physiologicalReaction>
</comment>
<dbReference type="Gene3D" id="3.90.550.10">
    <property type="entry name" value="Spore Coat Polysaccharide Biosynthesis Protein SpsA, Chain A"/>
    <property type="match status" value="1"/>
</dbReference>
<dbReference type="GO" id="GO:0016757">
    <property type="term" value="F:glycosyltransferase activity"/>
    <property type="evidence" value="ECO:0007669"/>
    <property type="project" value="UniProtKB-KW"/>
</dbReference>
<dbReference type="Proteomes" id="UP001203761">
    <property type="component" value="Unassembled WGS sequence"/>
</dbReference>
<evidence type="ECO:0000259" key="12">
    <source>
        <dbReference type="Pfam" id="PF00535"/>
    </source>
</evidence>
<keyword evidence="5 13" id="KW-0808">Transferase</keyword>
<evidence type="ECO:0000256" key="10">
    <source>
        <dbReference type="ARBA" id="ARBA00048997"/>
    </source>
</evidence>
<dbReference type="InterPro" id="IPR029044">
    <property type="entry name" value="Nucleotide-diphossugar_trans"/>
</dbReference>
<dbReference type="SUPFAM" id="SSF53448">
    <property type="entry name" value="Nucleotide-diphospho-sugar transferases"/>
    <property type="match status" value="1"/>
</dbReference>
<dbReference type="InterPro" id="IPR050256">
    <property type="entry name" value="Glycosyltransferase_2"/>
</dbReference>
<comment type="caution">
    <text evidence="13">The sequence shown here is derived from an EMBL/GenBank/DDBJ whole genome shotgun (WGS) entry which is preliminary data.</text>
</comment>
<dbReference type="EC" id="2.4.1.266" evidence="7"/>
<dbReference type="PANTHER" id="PTHR48090:SF10">
    <property type="entry name" value="GLUCOSYL-3-PHOSPHOGLYCERATE SYNTHASE"/>
    <property type="match status" value="1"/>
</dbReference>
<evidence type="ECO:0000256" key="8">
    <source>
        <dbReference type="ARBA" id="ARBA00040894"/>
    </source>
</evidence>
<organism evidence="13 14">
    <name type="scientific">Brachybacterium equifaecis</name>
    <dbReference type="NCBI Taxonomy" id="2910770"/>
    <lineage>
        <taxon>Bacteria</taxon>
        <taxon>Bacillati</taxon>
        <taxon>Actinomycetota</taxon>
        <taxon>Actinomycetes</taxon>
        <taxon>Micrococcales</taxon>
        <taxon>Dermabacteraceae</taxon>
        <taxon>Brachybacterium</taxon>
    </lineage>
</organism>
<sequence length="437" mass="45642">MSTAAGALAAGRPQWVAVVIPAKDEAARIEETIRSVQTLDRVDLVVVVDDGSSDATSAVARGAGAIVVRHPSNQGKAAAMATGARVVAMREEADRASGGEDFREELHAEPRVPGHTGPLPVIDPAGGAPRALLFLDADMGASAAGAAPLIDAVLDDGVDMAIALLPPQVGAAGMGIVVRTARSGIARATGWEPEQPLSGTRCITREAWDECQPLAPGWGVETSLSIDALAGGFWVKEIPCELHHRATGKDLRGQLHRAAQLRDVLRALRRRRAVRPPYVADEDAVGVEATAESSSVSAPEGAEPRTDPSSRESPDLLASLPVTSEFSQEDLAQLGDADLEVLDRELRALPVDGLFDPDEIAFLASVDLRELADRLDRAPVEGGFSPEDAVIIGAHLGRPAPEVPEGVATPMTSDEYASFVVQAAVDAADAEGDAHTE</sequence>
<proteinExistence type="inferred from homology"/>
<feature type="compositionally biased region" description="Basic and acidic residues" evidence="11">
    <location>
        <begin position="302"/>
        <end position="314"/>
    </location>
</feature>
<evidence type="ECO:0000313" key="13">
    <source>
        <dbReference type="EMBL" id="MCL6422552.1"/>
    </source>
</evidence>
<dbReference type="Pfam" id="PF00535">
    <property type="entry name" value="Glycos_transf_2"/>
    <property type="match status" value="1"/>
</dbReference>
<protein>
    <recommendedName>
        <fullName evidence="8">Glucosyl-3-phosphoglycerate synthase</fullName>
        <ecNumber evidence="7">2.4.1.266</ecNumber>
    </recommendedName>
</protein>
<evidence type="ECO:0000256" key="9">
    <source>
        <dbReference type="ARBA" id="ARBA00048689"/>
    </source>
</evidence>
<dbReference type="PANTHER" id="PTHR48090">
    <property type="entry name" value="UNDECAPRENYL-PHOSPHATE 4-DEOXY-4-FORMAMIDO-L-ARABINOSE TRANSFERASE-RELATED"/>
    <property type="match status" value="1"/>
</dbReference>
<feature type="region of interest" description="Disordered" evidence="11">
    <location>
        <begin position="285"/>
        <end position="316"/>
    </location>
</feature>
<comment type="cofactor">
    <cofactor evidence="2">
        <name>Mg(2+)</name>
        <dbReference type="ChEBI" id="CHEBI:18420"/>
    </cofactor>
</comment>